<dbReference type="InterPro" id="IPR042094">
    <property type="entry name" value="T2SS_GspF_sf"/>
</dbReference>
<protein>
    <submittedName>
        <fullName evidence="10">General secretion pathway protein F</fullName>
    </submittedName>
</protein>
<comment type="subcellular location">
    <subcellularLocation>
        <location evidence="1">Cell inner membrane</location>
        <topology evidence="1">Multi-pass membrane protein</topology>
    </subcellularLocation>
</comment>
<keyword evidence="6 8" id="KW-1133">Transmembrane helix</keyword>
<evidence type="ECO:0000256" key="2">
    <source>
        <dbReference type="ARBA" id="ARBA00005745"/>
    </source>
</evidence>
<evidence type="ECO:0000256" key="8">
    <source>
        <dbReference type="SAM" id="Phobius"/>
    </source>
</evidence>
<dbReference type="Proteomes" id="UP000552757">
    <property type="component" value="Unassembled WGS sequence"/>
</dbReference>
<organism evidence="10 11">
    <name type="scientific">Sphingobium fontiphilum</name>
    <dbReference type="NCBI Taxonomy" id="944425"/>
    <lineage>
        <taxon>Bacteria</taxon>
        <taxon>Pseudomonadati</taxon>
        <taxon>Pseudomonadota</taxon>
        <taxon>Alphaproteobacteria</taxon>
        <taxon>Sphingomonadales</taxon>
        <taxon>Sphingomonadaceae</taxon>
        <taxon>Sphingobium</taxon>
    </lineage>
</organism>
<dbReference type="PANTHER" id="PTHR30012">
    <property type="entry name" value="GENERAL SECRETION PATHWAY PROTEIN"/>
    <property type="match status" value="1"/>
</dbReference>
<dbReference type="InterPro" id="IPR003004">
    <property type="entry name" value="GspF/PilC"/>
</dbReference>
<evidence type="ECO:0000259" key="9">
    <source>
        <dbReference type="Pfam" id="PF00482"/>
    </source>
</evidence>
<evidence type="ECO:0000313" key="11">
    <source>
        <dbReference type="Proteomes" id="UP000552757"/>
    </source>
</evidence>
<evidence type="ECO:0000313" key="10">
    <source>
        <dbReference type="EMBL" id="MBB3980438.1"/>
    </source>
</evidence>
<reference evidence="10 11" key="1">
    <citation type="submission" date="2020-08" db="EMBL/GenBank/DDBJ databases">
        <title>Genomic Encyclopedia of Type Strains, Phase IV (KMG-IV): sequencing the most valuable type-strain genomes for metagenomic binning, comparative biology and taxonomic classification.</title>
        <authorList>
            <person name="Goeker M."/>
        </authorList>
    </citation>
    <scope>NUCLEOTIDE SEQUENCE [LARGE SCALE GENOMIC DNA]</scope>
    <source>
        <strain evidence="10 11">DSM 29348</strain>
    </source>
</reference>
<proteinExistence type="inferred from homology"/>
<comment type="similarity">
    <text evidence="2">Belongs to the GSP F family.</text>
</comment>
<evidence type="ECO:0000256" key="5">
    <source>
        <dbReference type="ARBA" id="ARBA00022692"/>
    </source>
</evidence>
<evidence type="ECO:0000256" key="7">
    <source>
        <dbReference type="ARBA" id="ARBA00023136"/>
    </source>
</evidence>
<sequence length="400" mass="42421">MATFHYRAASMTGAIREGAIEAASLAQAVAQLQGQGLRPIRTTEVVAGGKTGRKRRVDPDQMVKAINEMGVLVAAGLSLDRSLVIVTDNIEGAALKATFGDVHRLVKEGKPLSEAVQSFGDVFPAMAAPMIAAGEANGDPGAALAKLAATLERMQKLRREVTSALIYPAILVALASSVIMLMLLFVVPQFEGLFAGAEDRLPAMTRMVVGASRGFRAYGLVMLLIAVGAVALLRLWLAQPAMRESIDRALLALPLLGDLVRRMEIGRFARVLGNLLGGGVPLPTALALAQRTVANRVIGAAIVQIAERVREGGLLSQMVAQSGQFPRMALSFVRTGEETARLDTMLDRLADVLDDEVALRLKRLTAMLTPIITIVMGVTVAVIIGSIMTAILGFNELALE</sequence>
<dbReference type="AlphaFoldDB" id="A0A7W6DC11"/>
<gene>
    <name evidence="10" type="ORF">GGR44_000069</name>
</gene>
<dbReference type="PANTHER" id="PTHR30012:SF0">
    <property type="entry name" value="TYPE II SECRETION SYSTEM PROTEIN F-RELATED"/>
    <property type="match status" value="1"/>
</dbReference>
<feature type="transmembrane region" description="Helical" evidence="8">
    <location>
        <begin position="368"/>
        <end position="394"/>
    </location>
</feature>
<keyword evidence="4" id="KW-0997">Cell inner membrane</keyword>
<feature type="transmembrane region" description="Helical" evidence="8">
    <location>
        <begin position="164"/>
        <end position="187"/>
    </location>
</feature>
<evidence type="ECO:0000256" key="4">
    <source>
        <dbReference type="ARBA" id="ARBA00022519"/>
    </source>
</evidence>
<dbReference type="InterPro" id="IPR018076">
    <property type="entry name" value="T2SS_GspF_dom"/>
</dbReference>
<accession>A0A7W6DC11</accession>
<keyword evidence="11" id="KW-1185">Reference proteome</keyword>
<evidence type="ECO:0000256" key="1">
    <source>
        <dbReference type="ARBA" id="ARBA00004429"/>
    </source>
</evidence>
<comment type="caution">
    <text evidence="10">The sequence shown here is derived from an EMBL/GenBank/DDBJ whole genome shotgun (WGS) entry which is preliminary data.</text>
</comment>
<dbReference type="GO" id="GO:0005886">
    <property type="term" value="C:plasma membrane"/>
    <property type="evidence" value="ECO:0007669"/>
    <property type="project" value="UniProtKB-SubCell"/>
</dbReference>
<dbReference type="Pfam" id="PF00482">
    <property type="entry name" value="T2SSF"/>
    <property type="match status" value="2"/>
</dbReference>
<dbReference type="PRINTS" id="PR00812">
    <property type="entry name" value="BCTERIALGSPF"/>
</dbReference>
<dbReference type="FunFam" id="1.20.81.30:FF:000001">
    <property type="entry name" value="Type II secretion system protein F"/>
    <property type="match status" value="1"/>
</dbReference>
<keyword evidence="5 8" id="KW-0812">Transmembrane</keyword>
<keyword evidence="3" id="KW-1003">Cell membrane</keyword>
<feature type="domain" description="Type II secretion system protein GspF" evidence="9">
    <location>
        <begin position="268"/>
        <end position="389"/>
    </location>
</feature>
<dbReference type="Gene3D" id="1.20.81.30">
    <property type="entry name" value="Type II secretion system (T2SS), domain F"/>
    <property type="match status" value="2"/>
</dbReference>
<name>A0A7W6DC11_9SPHN</name>
<evidence type="ECO:0000256" key="3">
    <source>
        <dbReference type="ARBA" id="ARBA00022475"/>
    </source>
</evidence>
<dbReference type="EMBL" id="JACIEB010000001">
    <property type="protein sequence ID" value="MBB3980438.1"/>
    <property type="molecule type" value="Genomic_DNA"/>
</dbReference>
<feature type="domain" description="Type II secretion system protein GspF" evidence="9">
    <location>
        <begin position="66"/>
        <end position="188"/>
    </location>
</feature>
<evidence type="ECO:0000256" key="6">
    <source>
        <dbReference type="ARBA" id="ARBA00022989"/>
    </source>
</evidence>
<feature type="transmembrane region" description="Helical" evidence="8">
    <location>
        <begin position="217"/>
        <end position="237"/>
    </location>
</feature>
<keyword evidence="7 8" id="KW-0472">Membrane</keyword>